<keyword evidence="2" id="KW-0812">Transmembrane</keyword>
<feature type="compositionally biased region" description="Polar residues" evidence="1">
    <location>
        <begin position="1"/>
        <end position="22"/>
    </location>
</feature>
<dbReference type="RefSeq" id="WP_157997737.1">
    <property type="nucleotide sequence ID" value="NZ_AP018165.1"/>
</dbReference>
<evidence type="ECO:0008006" key="5">
    <source>
        <dbReference type="Google" id="ProtNLM"/>
    </source>
</evidence>
<dbReference type="OrthoDB" id="4760165at2"/>
<evidence type="ECO:0000256" key="1">
    <source>
        <dbReference type="SAM" id="MobiDB-lite"/>
    </source>
</evidence>
<reference evidence="4" key="1">
    <citation type="journal article" date="2017" name="Genome Announc.">
        <title>Complete Genome Sequence of Mycobacterium stephanolepidis.</title>
        <authorList>
            <person name="Fukano H."/>
            <person name="Yoshida M."/>
            <person name="Katayama Y."/>
            <person name="Omatsu T."/>
            <person name="Mizutani T."/>
            <person name="Kurata O."/>
            <person name="Wada S."/>
            <person name="Hoshino Y."/>
        </authorList>
    </citation>
    <scope>NUCLEOTIDE SEQUENCE [LARGE SCALE GENOMIC DNA]</scope>
    <source>
        <strain evidence="4">NJB0901</strain>
    </source>
</reference>
<dbReference type="Proteomes" id="UP000217954">
    <property type="component" value="Chromosome"/>
</dbReference>
<dbReference type="AlphaFoldDB" id="A0A1Z4F496"/>
<evidence type="ECO:0000313" key="3">
    <source>
        <dbReference type="EMBL" id="BAX99962.1"/>
    </source>
</evidence>
<keyword evidence="4" id="KW-1185">Reference proteome</keyword>
<accession>A0A1Z4F496</accession>
<name>A0A1Z4F496_9MYCO</name>
<organism evidence="3 4">
    <name type="scientific">[Mycobacterium] stephanolepidis</name>
    <dbReference type="NCBI Taxonomy" id="1520670"/>
    <lineage>
        <taxon>Bacteria</taxon>
        <taxon>Bacillati</taxon>
        <taxon>Actinomycetota</taxon>
        <taxon>Actinomycetes</taxon>
        <taxon>Mycobacteriales</taxon>
        <taxon>Mycobacteriaceae</taxon>
        <taxon>Mycobacteroides</taxon>
    </lineage>
</organism>
<keyword evidence="2" id="KW-0472">Membrane</keyword>
<dbReference type="KEGG" id="mste:MSTE_04671"/>
<evidence type="ECO:0000313" key="4">
    <source>
        <dbReference type="Proteomes" id="UP000217954"/>
    </source>
</evidence>
<dbReference type="PIRSF" id="PIRSF007580">
    <property type="entry name" value="UCP07580"/>
    <property type="match status" value="1"/>
</dbReference>
<sequence length="316" mass="35719">MSSASLKYGTQVSTPSSPPGHTSNRHNDDRVAVRARKIEFDISNSPLHWIPGDPIASHGTSIFNFLLPVGERWFCAVYERALPFVNDEKVREDMLGFIGQEATHAQTHDHVLHYWFDQHGIEYAKSFVALTEWAEKKIYPLFDKLTGNTLLWVLKPQICVIAIVEHLTAYYGDFVLNCSAWDRQDVDPVIADLYRWHGAEEIEHRFVAYDVAEYFGVKRYQKNAVAILVAIIYEPILLFAMRALVKHDPTLPKMGYVRLIREWRAAGRRGTLPPFGTMLRQLPHLLSKSYSPAHVGNTAQAVAYLAQSPAAGAFAA</sequence>
<dbReference type="Pfam" id="PF10118">
    <property type="entry name" value="Metal_hydrol"/>
    <property type="match status" value="1"/>
</dbReference>
<feature type="region of interest" description="Disordered" evidence="1">
    <location>
        <begin position="1"/>
        <end position="29"/>
    </location>
</feature>
<dbReference type="PANTHER" id="PTHR39456:SF1">
    <property type="entry name" value="METAL-DEPENDENT HYDROLASE"/>
    <property type="match status" value="1"/>
</dbReference>
<dbReference type="PANTHER" id="PTHR39456">
    <property type="entry name" value="METAL-DEPENDENT HYDROLASE"/>
    <property type="match status" value="1"/>
</dbReference>
<keyword evidence="2" id="KW-1133">Transmembrane helix</keyword>
<feature type="transmembrane region" description="Helical" evidence="2">
    <location>
        <begin position="224"/>
        <end position="245"/>
    </location>
</feature>
<dbReference type="EMBL" id="AP018165">
    <property type="protein sequence ID" value="BAX99962.1"/>
    <property type="molecule type" value="Genomic_DNA"/>
</dbReference>
<gene>
    <name evidence="3" type="ORF">MSTE_04671</name>
</gene>
<reference evidence="3 4" key="2">
    <citation type="journal article" date="2017" name="Int. J. Syst. Evol. Microbiol.">
        <title>Mycobacterium stephanolepidis sp. nov., a rapidly growing species related to Mycobacterium chelonae, isolated from marine teleost fish, Stephanolepis cirrhifer.</title>
        <authorList>
            <person name="Fukano H."/>
            <person name="Wada S."/>
            <person name="Kurata O."/>
            <person name="Katayama K."/>
            <person name="Fujiwara N."/>
            <person name="Hoshino Y."/>
        </authorList>
    </citation>
    <scope>NUCLEOTIDE SEQUENCE [LARGE SCALE GENOMIC DNA]</scope>
    <source>
        <strain evidence="3 4">NJB0901</strain>
    </source>
</reference>
<proteinExistence type="predicted"/>
<dbReference type="InterPro" id="IPR016516">
    <property type="entry name" value="UCP07580"/>
</dbReference>
<protein>
    <recommendedName>
        <fullName evidence="5">Metal-dependent hydrolase</fullName>
    </recommendedName>
</protein>
<evidence type="ECO:0000256" key="2">
    <source>
        <dbReference type="SAM" id="Phobius"/>
    </source>
</evidence>